<dbReference type="Gene3D" id="1.10.3210.10">
    <property type="entry name" value="Hypothetical protein af1432"/>
    <property type="match status" value="1"/>
</dbReference>
<accession>A0A7Y0TZP2</accession>
<dbReference type="RefSeq" id="WP_169771454.1">
    <property type="nucleotide sequence ID" value="NZ_JABCUR010000001.1"/>
</dbReference>
<comment type="caution">
    <text evidence="2">The sequence shown here is derived from an EMBL/GenBank/DDBJ whole genome shotgun (WGS) entry which is preliminary data.</text>
</comment>
<feature type="region of interest" description="Disordered" evidence="1">
    <location>
        <begin position="224"/>
        <end position="316"/>
    </location>
</feature>
<name>A0A7Y0TZP2_9ACTO</name>
<protein>
    <submittedName>
        <fullName evidence="2">Uncharacterized protein</fullName>
    </submittedName>
</protein>
<sequence length="349" mass="38144">MTETVPQWLISGFARSSSNLGATASRGDLEALATQLAQVWSAPERCYHNLTHLKDTLENVEFLAEQARDIEALRLAAWFHGAIFDVSPDAIAQGLGGIDILASARFAAEKLESVGMPRETVAKVVALIESLYQHKSSEDIDAQVLSDADLAVLAADPEDYLDYLRLIRQEYHAYSDAEFRQTRLSIIVSLLARQQLFYTHMASTWEEPARENIRAEQERLLKAAGLPAESPQTRQSGDFLEDSEVSSKKISIPTEGRKSAVGLQTPAVTQPAVAPATDTTAEPATRLTQALTPSPTDSTDTEEVNPLAPIDDADLGSSLENVEEIMDTMVIKALKPEESLLKPMSDPKK</sequence>
<evidence type="ECO:0000313" key="2">
    <source>
        <dbReference type="EMBL" id="NMW64271.1"/>
    </source>
</evidence>
<evidence type="ECO:0000313" key="3">
    <source>
        <dbReference type="Proteomes" id="UP000578252"/>
    </source>
</evidence>
<dbReference type="SUPFAM" id="SSF109604">
    <property type="entry name" value="HD-domain/PDEase-like"/>
    <property type="match status" value="1"/>
</dbReference>
<gene>
    <name evidence="2" type="ORF">HHJ78_01660</name>
</gene>
<dbReference type="PANTHER" id="PTHR21174">
    <property type="match status" value="1"/>
</dbReference>
<dbReference type="AlphaFoldDB" id="A0A7Y0TZP2"/>
<dbReference type="Proteomes" id="UP000578252">
    <property type="component" value="Unassembled WGS sequence"/>
</dbReference>
<dbReference type="InterPro" id="IPR009218">
    <property type="entry name" value="HD_phosphohydro"/>
</dbReference>
<dbReference type="PANTHER" id="PTHR21174:SF0">
    <property type="entry name" value="HD PHOSPHOHYDROLASE FAMILY PROTEIN-RELATED"/>
    <property type="match status" value="1"/>
</dbReference>
<organism evidence="2 3">
    <name type="scientific">Mobiluncus mulieris</name>
    <dbReference type="NCBI Taxonomy" id="2052"/>
    <lineage>
        <taxon>Bacteria</taxon>
        <taxon>Bacillati</taxon>
        <taxon>Actinomycetota</taxon>
        <taxon>Actinomycetes</taxon>
        <taxon>Actinomycetales</taxon>
        <taxon>Actinomycetaceae</taxon>
        <taxon>Mobiluncus</taxon>
    </lineage>
</organism>
<evidence type="ECO:0000256" key="1">
    <source>
        <dbReference type="SAM" id="MobiDB-lite"/>
    </source>
</evidence>
<feature type="compositionally biased region" description="Polar residues" evidence="1">
    <location>
        <begin position="286"/>
        <end position="298"/>
    </location>
</feature>
<dbReference type="EMBL" id="JABCUR010000001">
    <property type="protein sequence ID" value="NMW64271.1"/>
    <property type="molecule type" value="Genomic_DNA"/>
</dbReference>
<feature type="compositionally biased region" description="Low complexity" evidence="1">
    <location>
        <begin position="264"/>
        <end position="285"/>
    </location>
</feature>
<proteinExistence type="predicted"/>
<reference evidence="2 3" key="1">
    <citation type="submission" date="2020-04" db="EMBL/GenBank/DDBJ databases">
        <title>Antimicrobial susceptibility and clonality of vaginal-derived multi-drug resistant Mobiluncus isolates in China.</title>
        <authorList>
            <person name="Zhang X."/>
        </authorList>
    </citation>
    <scope>NUCLEOTIDE SEQUENCE [LARGE SCALE GENOMIC DNA]</scope>
    <source>
        <strain evidence="2 3">13</strain>
    </source>
</reference>